<proteinExistence type="predicted"/>
<reference evidence="2 3" key="1">
    <citation type="submission" date="2023-03" db="EMBL/GenBank/DDBJ databases">
        <title>Bacillus Genome Sequencing.</title>
        <authorList>
            <person name="Dunlap C."/>
        </authorList>
    </citation>
    <scope>NUCLEOTIDE SEQUENCE [LARGE SCALE GENOMIC DNA]</scope>
    <source>
        <strain evidence="2 3">B-23453</strain>
    </source>
</reference>
<feature type="transmembrane region" description="Helical" evidence="1">
    <location>
        <begin position="77"/>
        <end position="106"/>
    </location>
</feature>
<keyword evidence="1" id="KW-1133">Transmembrane helix</keyword>
<feature type="transmembrane region" description="Helical" evidence="1">
    <location>
        <begin position="50"/>
        <end position="71"/>
    </location>
</feature>
<accession>A0ABU6MF88</accession>
<name>A0ABU6MF88_9BACI</name>
<keyword evidence="1" id="KW-0472">Membrane</keyword>
<dbReference type="InterPro" id="IPR046096">
    <property type="entry name" value="DUF6114"/>
</dbReference>
<sequence>MDHNRTFRQRFKNWRMSRPFWGATLSLLAGLIILYIPLQLLQIAFAPGNLAVIGLIFGGLIVLIGVLGFIFPNFHIVFGIVTIFLSILSIMGALGGFFIGTLLGIIGGSLSIAWKREIIYLPASNSGTDGSDSSLKEVAAGAVALDEASQH</sequence>
<evidence type="ECO:0000256" key="1">
    <source>
        <dbReference type="SAM" id="Phobius"/>
    </source>
</evidence>
<keyword evidence="1" id="KW-0812">Transmembrane</keyword>
<gene>
    <name evidence="2" type="ORF">P4T90_09690</name>
</gene>
<protein>
    <submittedName>
        <fullName evidence="2">DUF6114 domain-containing protein</fullName>
    </submittedName>
</protein>
<comment type="caution">
    <text evidence="2">The sequence shown here is derived from an EMBL/GenBank/DDBJ whole genome shotgun (WGS) entry which is preliminary data.</text>
</comment>
<dbReference type="Proteomes" id="UP001341444">
    <property type="component" value="Unassembled WGS sequence"/>
</dbReference>
<dbReference type="Pfam" id="PF19609">
    <property type="entry name" value="DUF6114"/>
    <property type="match status" value="1"/>
</dbReference>
<dbReference type="EMBL" id="JARMAB010000012">
    <property type="protein sequence ID" value="MED1203348.1"/>
    <property type="molecule type" value="Genomic_DNA"/>
</dbReference>
<keyword evidence="3" id="KW-1185">Reference proteome</keyword>
<evidence type="ECO:0000313" key="2">
    <source>
        <dbReference type="EMBL" id="MED1203348.1"/>
    </source>
</evidence>
<feature type="transmembrane region" description="Helical" evidence="1">
    <location>
        <begin position="20"/>
        <end position="38"/>
    </location>
</feature>
<dbReference type="RefSeq" id="WP_066268992.1">
    <property type="nucleotide sequence ID" value="NZ_JARMAB010000012.1"/>
</dbReference>
<organism evidence="2 3">
    <name type="scientific">Heyndrickxia acidicola</name>
    <dbReference type="NCBI Taxonomy" id="209389"/>
    <lineage>
        <taxon>Bacteria</taxon>
        <taxon>Bacillati</taxon>
        <taxon>Bacillota</taxon>
        <taxon>Bacilli</taxon>
        <taxon>Bacillales</taxon>
        <taxon>Bacillaceae</taxon>
        <taxon>Heyndrickxia</taxon>
    </lineage>
</organism>
<evidence type="ECO:0000313" key="3">
    <source>
        <dbReference type="Proteomes" id="UP001341444"/>
    </source>
</evidence>